<evidence type="ECO:0000313" key="4">
    <source>
        <dbReference type="EMBL" id="KEY73024.1"/>
    </source>
</evidence>
<proteinExistence type="predicted"/>
<dbReference type="Proteomes" id="UP000028045">
    <property type="component" value="Unassembled WGS sequence"/>
</dbReference>
<dbReference type="AlphaFoldDB" id="A0A084B645"/>
<dbReference type="PANTHER" id="PTHR43118:SF1">
    <property type="entry name" value="RHAMNOGALACTURONAN LYASE (EUROFUNG)"/>
    <property type="match status" value="1"/>
</dbReference>
<evidence type="ECO:0000259" key="2">
    <source>
        <dbReference type="Pfam" id="PF18370"/>
    </source>
</evidence>
<evidence type="ECO:0000256" key="1">
    <source>
        <dbReference type="SAM" id="SignalP"/>
    </source>
</evidence>
<dbReference type="PANTHER" id="PTHR43118">
    <property type="entry name" value="RHAMNOGALACTURONAN LYASE (EUROFUNG)"/>
    <property type="match status" value="1"/>
</dbReference>
<organism evidence="4 5">
    <name type="scientific">Stachybotrys chartarum (strain CBS 109288 / IBT 7711)</name>
    <name type="common">Toxic black mold</name>
    <name type="synonym">Stilbospora chartarum</name>
    <dbReference type="NCBI Taxonomy" id="1280523"/>
    <lineage>
        <taxon>Eukaryota</taxon>
        <taxon>Fungi</taxon>
        <taxon>Dikarya</taxon>
        <taxon>Ascomycota</taxon>
        <taxon>Pezizomycotina</taxon>
        <taxon>Sordariomycetes</taxon>
        <taxon>Hypocreomycetidae</taxon>
        <taxon>Hypocreales</taxon>
        <taxon>Stachybotryaceae</taxon>
        <taxon>Stachybotrys</taxon>
    </lineage>
</organism>
<evidence type="ECO:0000259" key="3">
    <source>
        <dbReference type="Pfam" id="PF21348"/>
    </source>
</evidence>
<dbReference type="HOGENOM" id="CLU_002616_2_0_1"/>
<dbReference type="InterPro" id="IPR049366">
    <property type="entry name" value="RGL11_C"/>
</dbReference>
<dbReference type="SUPFAM" id="SSF69318">
    <property type="entry name" value="Integrin alpha N-terminal domain"/>
    <property type="match status" value="1"/>
</dbReference>
<feature type="signal peptide" evidence="1">
    <location>
        <begin position="1"/>
        <end position="19"/>
    </location>
</feature>
<feature type="domain" description="Rhamnogalacturonan I lyase beta-sheet" evidence="2">
    <location>
        <begin position="32"/>
        <end position="117"/>
    </location>
</feature>
<sequence>MKFVNPNIFLTAVVAAVAAVATPDKRATGPRPMENLGRGVVAVRQSEYSVLVSWRLLGLDPVDIGFNVYRTTGDGEPELINSDVLTDGTNFVDATIDASASTTYTVHPVIDGEEQDSGGAFMMAADALIEPAVRIPLQASGPIKFIWVGDLDSDGEYDFVVDRHNDEQGLEAYKSDGTLLWTTSLGPLSKERDNISPGPSTIDVGHWDGVTVYDFDSDGYAEVAVRLANGAVMGDGKIFSHENDEEQFIAILDGRTGALRASAMIPTDFIADGPVAARLGVGYLDGVTPHLVSYMKNRKEDGDFNLMEIAWIFDGDTVTMAWKWLREDQDAPDGHNTRSFDVDGDGIDEVQEIGFCLNGDGTIRYLLGPNGIVHGDRFHIAKMTADGDGWQGYGVQQDNPSFLLEYYYDASTGEIIWEHYGDNTTDVGRGMVGDIDPRSPGMEVWSFGGVYNAASNSLTEPDTELAPWPQLGLYWDGDPLLELYNDGKIEKWDPEAPSTSNSVPRILHISNFGAMNSNGPNPGFLGDLFGDWREEVITTNKDFSELIIFTTDIPTDIRLYTLAHNPAYRNSMTFKGYPQSHHVDYYIGDGMGTPPRPNIRYVGV</sequence>
<dbReference type="Pfam" id="PF21348">
    <property type="entry name" value="RGL11_C"/>
    <property type="match status" value="1"/>
</dbReference>
<reference evidence="4 5" key="1">
    <citation type="journal article" date="2014" name="BMC Genomics">
        <title>Comparative genome sequencing reveals chemotype-specific gene clusters in the toxigenic black mold Stachybotrys.</title>
        <authorList>
            <person name="Semeiks J."/>
            <person name="Borek D."/>
            <person name="Otwinowski Z."/>
            <person name="Grishin N.V."/>
        </authorList>
    </citation>
    <scope>NUCLEOTIDE SEQUENCE [LARGE SCALE GENOMIC DNA]</scope>
    <source>
        <strain evidence="5">CBS 109288 / IBT 7711</strain>
    </source>
</reference>
<gene>
    <name evidence="4" type="ORF">S7711_04686</name>
</gene>
<dbReference type="InterPro" id="IPR013783">
    <property type="entry name" value="Ig-like_fold"/>
</dbReference>
<dbReference type="InterPro" id="IPR034641">
    <property type="entry name" value="RGL11"/>
</dbReference>
<evidence type="ECO:0000313" key="5">
    <source>
        <dbReference type="Proteomes" id="UP000028045"/>
    </source>
</evidence>
<protein>
    <submittedName>
        <fullName evidence="4">Uncharacterized protein</fullName>
    </submittedName>
</protein>
<feature type="chain" id="PRO_5001771719" evidence="1">
    <location>
        <begin position="20"/>
        <end position="604"/>
    </location>
</feature>
<dbReference type="OrthoDB" id="3665757at2759"/>
<dbReference type="Gene3D" id="2.60.40.10">
    <property type="entry name" value="Immunoglobulins"/>
    <property type="match status" value="1"/>
</dbReference>
<keyword evidence="5" id="KW-1185">Reference proteome</keyword>
<dbReference type="EMBL" id="KL647944">
    <property type="protein sequence ID" value="KEY73024.1"/>
    <property type="molecule type" value="Genomic_DNA"/>
</dbReference>
<name>A0A084B645_STACB</name>
<dbReference type="Pfam" id="PF18370">
    <property type="entry name" value="RGI_lyase"/>
    <property type="match status" value="1"/>
</dbReference>
<feature type="domain" description="Rhamnogalacturonan lyase family 11 C-terminal" evidence="3">
    <location>
        <begin position="148"/>
        <end position="597"/>
    </location>
</feature>
<keyword evidence="1" id="KW-0732">Signal</keyword>
<accession>A0A084B645</accession>
<dbReference type="InterPro" id="IPR041624">
    <property type="entry name" value="RGI_lyase"/>
</dbReference>
<dbReference type="InterPro" id="IPR028994">
    <property type="entry name" value="Integrin_alpha_N"/>
</dbReference>